<comment type="caution">
    <text evidence="1">The sequence shown here is derived from an EMBL/GenBank/DDBJ whole genome shotgun (WGS) entry which is preliminary data.</text>
</comment>
<evidence type="ECO:0000313" key="1">
    <source>
        <dbReference type="EMBL" id="OBP83496.1"/>
    </source>
</evidence>
<dbReference type="Pfam" id="PF06475">
    <property type="entry name" value="Glycolipid_bind"/>
    <property type="match status" value="1"/>
</dbReference>
<dbReference type="RefSeq" id="WP_032931808.1">
    <property type="nucleotide sequence ID" value="NZ_LZTH01000001.1"/>
</dbReference>
<dbReference type="Proteomes" id="UP000093748">
    <property type="component" value="Unassembled WGS sequence"/>
</dbReference>
<evidence type="ECO:0000313" key="2">
    <source>
        <dbReference type="Proteomes" id="UP000093748"/>
    </source>
</evidence>
<proteinExistence type="predicted"/>
<accession>A0A1A5JQB2</accession>
<protein>
    <submittedName>
        <fullName evidence="1">Uncharacterized protein</fullName>
    </submittedName>
</protein>
<dbReference type="EMBL" id="LZTJ01000001">
    <property type="protein sequence ID" value="OBP83496.1"/>
    <property type="molecule type" value="Genomic_DNA"/>
</dbReference>
<reference evidence="2" key="1">
    <citation type="submission" date="2016-06" db="EMBL/GenBank/DDBJ databases">
        <title>NZP2037 Pacbio-Illumina hybrid assembly.</title>
        <authorList>
            <person name="Ramsay J.P."/>
        </authorList>
    </citation>
    <scope>NUCLEOTIDE SEQUENCE [LARGE SCALE GENOMIC DNA]</scope>
    <source>
        <strain evidence="2">R7ANS::ICEMlSym2042</strain>
    </source>
</reference>
<gene>
    <name evidence="1" type="ORF">BAE39_08510</name>
</gene>
<name>A0A1A5JQB2_RHILI</name>
<sequence>MTVMTASILWRRLDVEGHDACLLSQADGGHSLRGQAIFVQDGKPCCLAYEVICDTGWRTRSARVDGFLGMRELHYAIERRANGEWLLNGEPQRGVAGLVDVDLGFTPASNLLAIRRFDLGIGETTLAPAAYPSSPTLEMVLLEQSYRRLDETRYAYSAPVFGYDEILGVSPHGFVVDYPGLWRTTARPG</sequence>
<dbReference type="OrthoDB" id="7347529at2"/>
<dbReference type="InterPro" id="IPR009467">
    <property type="entry name" value="Glycolipid-bd_prot_put"/>
</dbReference>
<dbReference type="AlphaFoldDB" id="A0A1A5JQB2"/>
<organism evidence="1 2">
    <name type="scientific">Rhizobium loti</name>
    <name type="common">Mesorhizobium loti</name>
    <dbReference type="NCBI Taxonomy" id="381"/>
    <lineage>
        <taxon>Bacteria</taxon>
        <taxon>Pseudomonadati</taxon>
        <taxon>Pseudomonadota</taxon>
        <taxon>Alphaproteobacteria</taxon>
        <taxon>Hyphomicrobiales</taxon>
        <taxon>Phyllobacteriaceae</taxon>
        <taxon>Mesorhizobium</taxon>
    </lineage>
</organism>
<dbReference type="SUPFAM" id="SSF159275">
    <property type="entry name" value="PA1994-like"/>
    <property type="match status" value="1"/>
</dbReference>
<dbReference type="GeneID" id="66681892"/>